<feature type="binding site" description="in other chain" evidence="5">
    <location>
        <position position="21"/>
    </location>
    <ligand>
        <name>phosphate</name>
        <dbReference type="ChEBI" id="CHEBI:43474"/>
        <note>ligand shared between dimeric partners</note>
    </ligand>
</feature>
<feature type="binding site" evidence="5">
    <location>
        <position position="44"/>
    </location>
    <ligand>
        <name>phosphate</name>
        <dbReference type="ChEBI" id="CHEBI:43474"/>
        <note>ligand shared between dimeric partners</note>
    </ligand>
</feature>
<comment type="catalytic activity">
    <reaction evidence="5">
        <text>a purine 2'-deoxy-D-ribonucleoside + phosphate = a purine nucleobase + 2-deoxy-alpha-D-ribose 1-phosphate</text>
        <dbReference type="Rhea" id="RHEA:36431"/>
        <dbReference type="ChEBI" id="CHEBI:26386"/>
        <dbReference type="ChEBI" id="CHEBI:43474"/>
        <dbReference type="ChEBI" id="CHEBI:57259"/>
        <dbReference type="ChEBI" id="CHEBI:142361"/>
        <dbReference type="EC" id="2.4.2.1"/>
    </reaction>
</comment>
<dbReference type="InterPro" id="IPR035994">
    <property type="entry name" value="Nucleoside_phosphorylase_sf"/>
</dbReference>
<dbReference type="RefSeq" id="WP_192029622.1">
    <property type="nucleotide sequence ID" value="NZ_JACYTR010000018.1"/>
</dbReference>
<dbReference type="HAMAP" id="MF_01627">
    <property type="entry name" value="Pur_nucleosid_phosp"/>
    <property type="match status" value="1"/>
</dbReference>
<name>A0AAW3ZJD3_9GAMM</name>
<reference evidence="7 8" key="1">
    <citation type="submission" date="2020-09" db="EMBL/GenBank/DDBJ databases">
        <title>Pseudoxanthomonas sp. CAU 1598 isolated from sand of Yaerae Beach.</title>
        <authorList>
            <person name="Kim W."/>
        </authorList>
    </citation>
    <scope>NUCLEOTIDE SEQUENCE [LARGE SCALE GENOMIC DNA]</scope>
    <source>
        <strain evidence="7 8">CAU 1598</strain>
    </source>
</reference>
<feature type="binding site" description="in other chain" evidence="5">
    <location>
        <begin position="88"/>
        <end position="91"/>
    </location>
    <ligand>
        <name>phosphate</name>
        <dbReference type="ChEBI" id="CHEBI:43474"/>
        <note>ligand shared between dimeric partners</note>
    </ligand>
</feature>
<keyword evidence="8" id="KW-1185">Reference proteome</keyword>
<evidence type="ECO:0000313" key="8">
    <source>
        <dbReference type="Proteomes" id="UP000613768"/>
    </source>
</evidence>
<gene>
    <name evidence="5 7" type="primary">deoD</name>
    <name evidence="7" type="ORF">IFO71_10685</name>
</gene>
<dbReference type="GO" id="GO:0004731">
    <property type="term" value="F:purine-nucleoside phosphorylase activity"/>
    <property type="evidence" value="ECO:0007669"/>
    <property type="project" value="UniProtKB-UniRule"/>
</dbReference>
<feature type="active site" description="Proton donor" evidence="5">
    <location>
        <position position="205"/>
    </location>
</feature>
<evidence type="ECO:0000313" key="7">
    <source>
        <dbReference type="EMBL" id="MBD8526203.1"/>
    </source>
</evidence>
<dbReference type="PANTHER" id="PTHR43691:SF11">
    <property type="entry name" value="FI09636P-RELATED"/>
    <property type="match status" value="1"/>
</dbReference>
<comment type="subunit">
    <text evidence="5">Homohexamer; trimer of homodimers.</text>
</comment>
<dbReference type="NCBIfam" id="NF004489">
    <property type="entry name" value="PRK05819.1"/>
    <property type="match status" value="1"/>
</dbReference>
<dbReference type="GO" id="GO:0004850">
    <property type="term" value="F:uridine phosphorylase activity"/>
    <property type="evidence" value="ECO:0007669"/>
    <property type="project" value="UniProtKB-EC"/>
</dbReference>
<comment type="caution">
    <text evidence="7">The sequence shown here is derived from an EMBL/GenBank/DDBJ whole genome shotgun (WGS) entry which is preliminary data.</text>
</comment>
<evidence type="ECO:0000259" key="6">
    <source>
        <dbReference type="Pfam" id="PF01048"/>
    </source>
</evidence>
<comment type="catalytic activity">
    <reaction evidence="4">
        <text>uridine + phosphate = alpha-D-ribose 1-phosphate + uracil</text>
        <dbReference type="Rhea" id="RHEA:24388"/>
        <dbReference type="ChEBI" id="CHEBI:16704"/>
        <dbReference type="ChEBI" id="CHEBI:17568"/>
        <dbReference type="ChEBI" id="CHEBI:43474"/>
        <dbReference type="ChEBI" id="CHEBI:57720"/>
        <dbReference type="EC" id="2.4.2.3"/>
    </reaction>
</comment>
<dbReference type="PROSITE" id="PS01232">
    <property type="entry name" value="PNP_UDP_1"/>
    <property type="match status" value="1"/>
</dbReference>
<dbReference type="SUPFAM" id="SSF53167">
    <property type="entry name" value="Purine and uridine phosphorylases"/>
    <property type="match status" value="1"/>
</dbReference>
<comment type="catalytic activity">
    <reaction evidence="5">
        <text>a purine D-ribonucleoside + phosphate = a purine nucleobase + alpha-D-ribose 1-phosphate</text>
        <dbReference type="Rhea" id="RHEA:19805"/>
        <dbReference type="ChEBI" id="CHEBI:26386"/>
        <dbReference type="ChEBI" id="CHEBI:43474"/>
        <dbReference type="ChEBI" id="CHEBI:57720"/>
        <dbReference type="ChEBI" id="CHEBI:142355"/>
        <dbReference type="EC" id="2.4.2.1"/>
    </reaction>
</comment>
<proteinExistence type="inferred from homology"/>
<evidence type="ECO:0000256" key="1">
    <source>
        <dbReference type="ARBA" id="ARBA00010456"/>
    </source>
</evidence>
<dbReference type="NCBIfam" id="TIGR00107">
    <property type="entry name" value="deoD"/>
    <property type="match status" value="1"/>
</dbReference>
<protein>
    <recommendedName>
        <fullName evidence="5">Purine nucleoside phosphorylase DeoD-type</fullName>
        <shortName evidence="5">PNP</shortName>
        <ecNumber evidence="5">2.4.2.1</ecNumber>
    </recommendedName>
</protein>
<dbReference type="Gene3D" id="3.40.50.1580">
    <property type="entry name" value="Nucleoside phosphorylase domain"/>
    <property type="match status" value="1"/>
</dbReference>
<dbReference type="AlphaFoldDB" id="A0AAW3ZJD3"/>
<dbReference type="InterPro" id="IPR004402">
    <property type="entry name" value="DeoD-type"/>
</dbReference>
<comment type="similarity">
    <text evidence="1 5">Belongs to the PNP/UDP phosphorylase family.</text>
</comment>
<dbReference type="GO" id="GO:0006152">
    <property type="term" value="P:purine nucleoside catabolic process"/>
    <property type="evidence" value="ECO:0007669"/>
    <property type="project" value="TreeGrafter"/>
</dbReference>
<evidence type="ECO:0000256" key="2">
    <source>
        <dbReference type="ARBA" id="ARBA00022676"/>
    </source>
</evidence>
<dbReference type="PANTHER" id="PTHR43691">
    <property type="entry name" value="URIDINE PHOSPHORYLASE"/>
    <property type="match status" value="1"/>
</dbReference>
<comment type="function">
    <text evidence="5">Catalyzes the reversible phosphorolytic breakdown of the N-glycosidic bond in the beta-(deoxy)ribonucleoside molecules, with the formation of the corresponding free purine bases and pentose-1-phosphate.</text>
</comment>
<dbReference type="Proteomes" id="UP000613768">
    <property type="component" value="Unassembled WGS sequence"/>
</dbReference>
<sequence>MSTPHIEADPGAFADTVLLPGDPLRAAYIAERFFSEAECVNTVRNMLGFTGRFRGQRISVMGTGMGIPSCLIYATELVQHYGVRRLLRIGTCGGVAEGLALGDLVLALGACTDSAVNRQRFAGLDFAATASWPLLARIAAEAAAQHCRLKVGNVFSSDLFYATDPDATVRMRRMGVLAVEMEAAGLYGLAAERGVEAAALLSVSDLLPDGASMSAEQRRAGLDRMVELALSAIIEP</sequence>
<dbReference type="EMBL" id="JACYTR010000018">
    <property type="protein sequence ID" value="MBD8526203.1"/>
    <property type="molecule type" value="Genomic_DNA"/>
</dbReference>
<accession>A0AAW3ZJD3</accession>
<dbReference type="CDD" id="cd09006">
    <property type="entry name" value="PNP_EcPNPI-like"/>
    <property type="match status" value="1"/>
</dbReference>
<dbReference type="InterPro" id="IPR018016">
    <property type="entry name" value="Nucleoside_phosphorylase_CS"/>
</dbReference>
<feature type="binding site" evidence="5">
    <location>
        <position position="5"/>
    </location>
    <ligand>
        <name>a purine D-ribonucleoside</name>
        <dbReference type="ChEBI" id="CHEBI:142355"/>
        <note>ligand shared between dimeric partners</note>
    </ligand>
</feature>
<dbReference type="EC" id="2.4.2.1" evidence="5"/>
<dbReference type="InterPro" id="IPR000845">
    <property type="entry name" value="Nucleoside_phosphorylase_d"/>
</dbReference>
<feature type="binding site" description="in other chain" evidence="5">
    <location>
        <begin position="180"/>
        <end position="182"/>
    </location>
    <ligand>
        <name>a purine D-ribonucleoside</name>
        <dbReference type="ChEBI" id="CHEBI:142355"/>
        <note>ligand shared between dimeric partners</note>
    </ligand>
</feature>
<dbReference type="Pfam" id="PF01048">
    <property type="entry name" value="PNP_UDP_1"/>
    <property type="match status" value="1"/>
</dbReference>
<keyword evidence="2 5" id="KW-0328">Glycosyltransferase</keyword>
<feature type="site" description="Important for catalytic activity" evidence="5">
    <location>
        <position position="218"/>
    </location>
</feature>
<evidence type="ECO:0000256" key="5">
    <source>
        <dbReference type="HAMAP-Rule" id="MF_01627"/>
    </source>
</evidence>
<dbReference type="GO" id="GO:0005829">
    <property type="term" value="C:cytosol"/>
    <property type="evidence" value="ECO:0007669"/>
    <property type="project" value="TreeGrafter"/>
</dbReference>
<evidence type="ECO:0000256" key="3">
    <source>
        <dbReference type="ARBA" id="ARBA00022679"/>
    </source>
</evidence>
<keyword evidence="3 5" id="KW-0808">Transferase</keyword>
<feature type="domain" description="Nucleoside phosphorylase" evidence="6">
    <location>
        <begin position="17"/>
        <end position="216"/>
    </location>
</feature>
<feature type="binding site" description="in other chain" evidence="5">
    <location>
        <position position="25"/>
    </location>
    <ligand>
        <name>phosphate</name>
        <dbReference type="ChEBI" id="CHEBI:43474"/>
        <note>ligand shared between dimeric partners</note>
    </ligand>
</feature>
<evidence type="ECO:0000256" key="4">
    <source>
        <dbReference type="ARBA" id="ARBA00048447"/>
    </source>
</evidence>
<feature type="binding site" description="in other chain" evidence="5">
    <location>
        <begin position="204"/>
        <end position="205"/>
    </location>
    <ligand>
        <name>a purine D-ribonucleoside</name>
        <dbReference type="ChEBI" id="CHEBI:142355"/>
        <note>ligand shared between dimeric partners</note>
    </ligand>
</feature>
<organism evidence="7 8">
    <name type="scientific">Pseudomarimonas arenosa</name>
    <dbReference type="NCBI Taxonomy" id="2774145"/>
    <lineage>
        <taxon>Bacteria</taxon>
        <taxon>Pseudomonadati</taxon>
        <taxon>Pseudomonadota</taxon>
        <taxon>Gammaproteobacteria</taxon>
        <taxon>Lysobacterales</taxon>
        <taxon>Lysobacteraceae</taxon>
        <taxon>Pseudomarimonas</taxon>
    </lineage>
</organism>